<organism evidence="1 2">
    <name type="scientific">Persea americana</name>
    <name type="common">Avocado</name>
    <dbReference type="NCBI Taxonomy" id="3435"/>
    <lineage>
        <taxon>Eukaryota</taxon>
        <taxon>Viridiplantae</taxon>
        <taxon>Streptophyta</taxon>
        <taxon>Embryophyta</taxon>
        <taxon>Tracheophyta</taxon>
        <taxon>Spermatophyta</taxon>
        <taxon>Magnoliopsida</taxon>
        <taxon>Magnoliidae</taxon>
        <taxon>Laurales</taxon>
        <taxon>Lauraceae</taxon>
        <taxon>Persea</taxon>
    </lineage>
</organism>
<sequence length="100" mass="11215">MVFVSRRFRRVEKRPALFITGKALTPYEIASCIDDGEDFQRWGADGNGHVVRPTVGLHYGGHAFGSGRRSRGNEIVDARIRSKNGSRHMIKEAFGAVVKW</sequence>
<name>A0ACC2MY94_PERAE</name>
<dbReference type="EMBL" id="CM056809">
    <property type="protein sequence ID" value="KAJ8650633.1"/>
    <property type="molecule type" value="Genomic_DNA"/>
</dbReference>
<evidence type="ECO:0000313" key="1">
    <source>
        <dbReference type="EMBL" id="KAJ8650633.1"/>
    </source>
</evidence>
<protein>
    <submittedName>
        <fullName evidence="1">Uncharacterized protein</fullName>
    </submittedName>
</protein>
<keyword evidence="2" id="KW-1185">Reference proteome</keyword>
<evidence type="ECO:0000313" key="2">
    <source>
        <dbReference type="Proteomes" id="UP001234297"/>
    </source>
</evidence>
<comment type="caution">
    <text evidence="1">The sequence shown here is derived from an EMBL/GenBank/DDBJ whole genome shotgun (WGS) entry which is preliminary data.</text>
</comment>
<dbReference type="Proteomes" id="UP001234297">
    <property type="component" value="Chromosome 1"/>
</dbReference>
<gene>
    <name evidence="1" type="ORF">MRB53_003656</name>
</gene>
<accession>A0ACC2MY94</accession>
<reference evidence="1 2" key="1">
    <citation type="journal article" date="2022" name="Hortic Res">
        <title>A haplotype resolved chromosomal level avocado genome allows analysis of novel avocado genes.</title>
        <authorList>
            <person name="Nath O."/>
            <person name="Fletcher S.J."/>
            <person name="Hayward A."/>
            <person name="Shaw L.M."/>
            <person name="Masouleh A.K."/>
            <person name="Furtado A."/>
            <person name="Henry R.J."/>
            <person name="Mitter N."/>
        </authorList>
    </citation>
    <scope>NUCLEOTIDE SEQUENCE [LARGE SCALE GENOMIC DNA]</scope>
    <source>
        <strain evidence="2">cv. Hass</strain>
    </source>
</reference>
<proteinExistence type="predicted"/>